<gene>
    <name evidence="1" type="ORF">ACFWOQ_17385</name>
</gene>
<evidence type="ECO:0000313" key="1">
    <source>
        <dbReference type="EMBL" id="MFD4824349.1"/>
    </source>
</evidence>
<comment type="caution">
    <text evidence="1">The sequence shown here is derived from an EMBL/GenBank/DDBJ whole genome shotgun (WGS) entry which is preliminary data.</text>
</comment>
<dbReference type="RefSeq" id="WP_382773949.1">
    <property type="nucleotide sequence ID" value="NZ_JBHXKZ010000013.1"/>
</dbReference>
<reference evidence="1 2" key="1">
    <citation type="submission" date="2024-09" db="EMBL/GenBank/DDBJ databases">
        <title>The Natural Products Discovery Center: Release of the First 8490 Sequenced Strains for Exploring Actinobacteria Biosynthetic Diversity.</title>
        <authorList>
            <person name="Kalkreuter E."/>
            <person name="Kautsar S.A."/>
            <person name="Yang D."/>
            <person name="Bader C.D."/>
            <person name="Teijaro C.N."/>
            <person name="Fluegel L."/>
            <person name="Davis C.M."/>
            <person name="Simpson J.R."/>
            <person name="Lauterbach L."/>
            <person name="Steele A.D."/>
            <person name="Gui C."/>
            <person name="Meng S."/>
            <person name="Li G."/>
            <person name="Viehrig K."/>
            <person name="Ye F."/>
            <person name="Su P."/>
            <person name="Kiefer A.F."/>
            <person name="Nichols A."/>
            <person name="Cepeda A.J."/>
            <person name="Yan W."/>
            <person name="Fan B."/>
            <person name="Jiang Y."/>
            <person name="Adhikari A."/>
            <person name="Zheng C.-J."/>
            <person name="Schuster L."/>
            <person name="Cowan T.M."/>
            <person name="Smanski M.J."/>
            <person name="Chevrette M.G."/>
            <person name="De Carvalho L.P.S."/>
            <person name="Shen B."/>
        </authorList>
    </citation>
    <scope>NUCLEOTIDE SEQUENCE [LARGE SCALE GENOMIC DNA]</scope>
    <source>
        <strain evidence="1 2">NPDC058428</strain>
    </source>
</reference>
<protein>
    <submittedName>
        <fullName evidence="1">Uncharacterized protein</fullName>
    </submittedName>
</protein>
<dbReference type="EMBL" id="JBHXKZ010000013">
    <property type="protein sequence ID" value="MFD4824349.1"/>
    <property type="molecule type" value="Genomic_DNA"/>
</dbReference>
<accession>A0ABW6F3X6</accession>
<keyword evidence="2" id="KW-1185">Reference proteome</keyword>
<sequence length="214" mass="23287">MNTPDDVPPLSEDFAVRLDLTPGWVDLTLPDGSKAAAKALARETVDRLDPLSPEIEKSAVRDDMADRALSLNEDAPVLAAAYYAESGEALMDLVIDSYGDEGVPRPTAEEVVPLLLQWENGVVVGEPEVTGLELPAGPATRIRSTLKIKRMLGLGRRTTGFVRYAVFPPGLRSLVVVTAMWEKIRLTEENVQRVDEIVPSLRLDLVDGNGDDIV</sequence>
<evidence type="ECO:0000313" key="2">
    <source>
        <dbReference type="Proteomes" id="UP001598352"/>
    </source>
</evidence>
<organism evidence="1 2">
    <name type="scientific">Streptomyces rubiginosohelvolus</name>
    <dbReference type="NCBI Taxonomy" id="67362"/>
    <lineage>
        <taxon>Bacteria</taxon>
        <taxon>Bacillati</taxon>
        <taxon>Actinomycetota</taxon>
        <taxon>Actinomycetes</taxon>
        <taxon>Kitasatosporales</taxon>
        <taxon>Streptomycetaceae</taxon>
        <taxon>Streptomyces</taxon>
    </lineage>
</organism>
<dbReference type="Proteomes" id="UP001598352">
    <property type="component" value="Unassembled WGS sequence"/>
</dbReference>
<proteinExistence type="predicted"/>
<name>A0ABW6F3X6_9ACTN</name>